<dbReference type="PROSITE" id="PS00390">
    <property type="entry name" value="ATPASE_NA_K_BETA_1"/>
    <property type="match status" value="1"/>
</dbReference>
<evidence type="ECO:0000256" key="2">
    <source>
        <dbReference type="ARBA" id="ARBA00005876"/>
    </source>
</evidence>
<evidence type="ECO:0000256" key="3">
    <source>
        <dbReference type="ARBA" id="ARBA00022692"/>
    </source>
</evidence>
<dbReference type="RefSeq" id="XP_065644535.1">
    <property type="nucleotide sequence ID" value="XM_065788463.1"/>
</dbReference>
<keyword evidence="3 7" id="KW-0812">Transmembrane</keyword>
<protein>
    <submittedName>
        <fullName evidence="9 10">Sodium/potassium-transporting ATPase subunit beta-1</fullName>
    </submittedName>
</protein>
<keyword evidence="6 7" id="KW-0472">Membrane</keyword>
<proteinExistence type="inferred from homology"/>
<evidence type="ECO:0000313" key="9">
    <source>
        <dbReference type="RefSeq" id="XP_065644532.1"/>
    </source>
</evidence>
<evidence type="ECO:0000313" key="8">
    <source>
        <dbReference type="Proteomes" id="UP001652625"/>
    </source>
</evidence>
<evidence type="ECO:0000256" key="6">
    <source>
        <dbReference type="ARBA" id="ARBA00023136"/>
    </source>
</evidence>
<evidence type="ECO:0000256" key="7">
    <source>
        <dbReference type="SAM" id="Phobius"/>
    </source>
</evidence>
<dbReference type="InterPro" id="IPR038702">
    <property type="entry name" value="Na/K_ATPase_sub_beta_sf"/>
</dbReference>
<evidence type="ECO:0000313" key="11">
    <source>
        <dbReference type="RefSeq" id="XP_065644534.1"/>
    </source>
</evidence>
<evidence type="ECO:0000313" key="13">
    <source>
        <dbReference type="RefSeq" id="XP_065644536.1"/>
    </source>
</evidence>
<keyword evidence="5 7" id="KW-1133">Transmembrane helix</keyword>
<comment type="similarity">
    <text evidence="2">Belongs to the X(+)/potassium ATPases subunit beta family.</text>
</comment>
<dbReference type="InterPro" id="IPR000402">
    <property type="entry name" value="Na/K_ATPase_sub_beta"/>
</dbReference>
<name>A0ABM4B6P5_HYDVU</name>
<evidence type="ECO:0000313" key="14">
    <source>
        <dbReference type="RefSeq" id="XP_065644537.1"/>
    </source>
</evidence>
<gene>
    <name evidence="9 10 11 12 13 14 15" type="primary">LOC100205556</name>
</gene>
<dbReference type="PANTHER" id="PTHR11523">
    <property type="entry name" value="SODIUM/POTASSIUM-DEPENDENT ATPASE BETA SUBUNIT"/>
    <property type="match status" value="1"/>
</dbReference>
<dbReference type="GeneID" id="100205556"/>
<keyword evidence="4" id="KW-0735">Signal-anchor</keyword>
<evidence type="ECO:0000256" key="4">
    <source>
        <dbReference type="ARBA" id="ARBA00022968"/>
    </source>
</evidence>
<dbReference type="Gene3D" id="2.60.40.1660">
    <property type="entry name" value="Na, k-atpase alpha subunit"/>
    <property type="match status" value="1"/>
</dbReference>
<comment type="subcellular location">
    <subcellularLocation>
        <location evidence="1">Membrane</location>
        <topology evidence="1">Single-pass type II membrane protein</topology>
    </subcellularLocation>
</comment>
<dbReference type="RefSeq" id="XP_065644534.1">
    <property type="nucleotide sequence ID" value="XM_065788462.1"/>
</dbReference>
<dbReference type="RefSeq" id="XP_065644532.1">
    <property type="nucleotide sequence ID" value="XM_065788460.1"/>
</dbReference>
<evidence type="ECO:0000256" key="1">
    <source>
        <dbReference type="ARBA" id="ARBA00004606"/>
    </source>
</evidence>
<evidence type="ECO:0000313" key="15">
    <source>
        <dbReference type="RefSeq" id="XP_065644538.1"/>
    </source>
</evidence>
<accession>A0ABM4B6P5</accession>
<dbReference type="RefSeq" id="XP_065644533.1">
    <property type="nucleotide sequence ID" value="XM_065788461.1"/>
</dbReference>
<dbReference type="RefSeq" id="XP_065644536.1">
    <property type="nucleotide sequence ID" value="XM_065788464.1"/>
</dbReference>
<evidence type="ECO:0000313" key="12">
    <source>
        <dbReference type="RefSeq" id="XP_065644535.1"/>
    </source>
</evidence>
<dbReference type="Proteomes" id="UP001652625">
    <property type="component" value="Chromosome 01"/>
</dbReference>
<evidence type="ECO:0000256" key="5">
    <source>
        <dbReference type="ARBA" id="ARBA00022989"/>
    </source>
</evidence>
<organism evidence="8 10">
    <name type="scientific">Hydra vulgaris</name>
    <name type="common">Hydra</name>
    <name type="synonym">Hydra attenuata</name>
    <dbReference type="NCBI Taxonomy" id="6087"/>
    <lineage>
        <taxon>Eukaryota</taxon>
        <taxon>Metazoa</taxon>
        <taxon>Cnidaria</taxon>
        <taxon>Hydrozoa</taxon>
        <taxon>Hydroidolina</taxon>
        <taxon>Anthoathecata</taxon>
        <taxon>Aplanulata</taxon>
        <taxon>Hydridae</taxon>
        <taxon>Hydra</taxon>
    </lineage>
</organism>
<dbReference type="PANTHER" id="PTHR11523:SF28">
    <property type="entry name" value="NA_K-ATPASE BETA SUBUNIT ISOFORM 4-RELATED"/>
    <property type="match status" value="1"/>
</dbReference>
<sequence length="280" mass="30422">MSTENIKAGAAAPKKTFGQKCSDSCQSFGKFMWNSQTREFMGRTGTNWAKIGLFYLIFYGFLAGFFAAMLAIFMTTLNPVDGEGGPTLTQFIKNQPGLTRLDTGSISLRSYNVNDTTYLEAYSKFMNSFLAGYDNITTDDCSTIERKPIPAGQPPCRYPYRNLLKGCLNDSFGLAVGKPCVFVRMNKVFNWVPQPIGDSLYLNLTCSNGVKVFPPGFLISAFPFRGQKGYIPPIVGVQLDGTGTSTTCYINGVGTSVSKSTAPEQAYGKILIGGITAKST</sequence>
<reference evidence="8 9" key="1">
    <citation type="submission" date="2025-05" db="UniProtKB">
        <authorList>
            <consortium name="RefSeq"/>
        </authorList>
    </citation>
    <scope>NUCLEOTIDE SEQUENCE [LARGE SCALE GENOMIC DNA]</scope>
</reference>
<dbReference type="RefSeq" id="XP_065644538.1">
    <property type="nucleotide sequence ID" value="XM_065788466.1"/>
</dbReference>
<evidence type="ECO:0000313" key="10">
    <source>
        <dbReference type="RefSeq" id="XP_065644533.1"/>
    </source>
</evidence>
<dbReference type="RefSeq" id="XP_065644537.1">
    <property type="nucleotide sequence ID" value="XM_065788465.1"/>
</dbReference>
<dbReference type="Pfam" id="PF00287">
    <property type="entry name" value="Na_K-ATPase"/>
    <property type="match status" value="1"/>
</dbReference>
<keyword evidence="8" id="KW-1185">Reference proteome</keyword>
<feature type="transmembrane region" description="Helical" evidence="7">
    <location>
        <begin position="53"/>
        <end position="74"/>
    </location>
</feature>